<comment type="caution">
    <text evidence="1">The sequence shown here is derived from an EMBL/GenBank/DDBJ whole genome shotgun (WGS) entry which is preliminary data.</text>
</comment>
<dbReference type="Proteomes" id="UP001304461">
    <property type="component" value="Unassembled WGS sequence"/>
</dbReference>
<dbReference type="EMBL" id="JAYGHX010000009">
    <property type="protein sequence ID" value="MEA5392264.1"/>
    <property type="molecule type" value="Genomic_DNA"/>
</dbReference>
<proteinExistence type="predicted"/>
<protein>
    <submittedName>
        <fullName evidence="1">Uncharacterized protein</fullName>
    </submittedName>
</protein>
<evidence type="ECO:0000313" key="1">
    <source>
        <dbReference type="EMBL" id="MEA5392264.1"/>
    </source>
</evidence>
<keyword evidence="2" id="KW-1185">Reference proteome</keyword>
<reference evidence="1 2" key="1">
    <citation type="submission" date="2023-12" db="EMBL/GenBank/DDBJ databases">
        <title>Baltic Sea Cyanobacteria.</title>
        <authorList>
            <person name="Delbaje E."/>
            <person name="Fewer D.P."/>
            <person name="Shishido T.K."/>
        </authorList>
    </citation>
    <scope>NUCLEOTIDE SEQUENCE [LARGE SCALE GENOMIC DNA]</scope>
    <source>
        <strain evidence="1 2">UHCC 0139</strain>
    </source>
</reference>
<sequence>MAQGSFNAQAQAEVYGRAMADAIGFPNEQRFLRAEMPEEPESMRHVAEEACTT</sequence>
<organism evidence="1 2">
    <name type="scientific">Cyanobium gracile UHCC 0139</name>
    <dbReference type="NCBI Taxonomy" id="3110308"/>
    <lineage>
        <taxon>Bacteria</taxon>
        <taxon>Bacillati</taxon>
        <taxon>Cyanobacteriota</taxon>
        <taxon>Cyanophyceae</taxon>
        <taxon>Synechococcales</taxon>
        <taxon>Prochlorococcaceae</taxon>
        <taxon>Cyanobium</taxon>
    </lineage>
</organism>
<name>A0ABU5RWU6_9CYAN</name>
<evidence type="ECO:0000313" key="2">
    <source>
        <dbReference type="Proteomes" id="UP001304461"/>
    </source>
</evidence>
<accession>A0ABU5RWU6</accession>
<dbReference type="RefSeq" id="WP_323306221.1">
    <property type="nucleotide sequence ID" value="NZ_JAYGHX010000009.1"/>
</dbReference>
<gene>
    <name evidence="1" type="ORF">VB738_13455</name>
</gene>